<organism evidence="1 2">
    <name type="scientific">Lentilactobacillus terminaliae</name>
    <dbReference type="NCBI Taxonomy" id="3003483"/>
    <lineage>
        <taxon>Bacteria</taxon>
        <taxon>Bacillati</taxon>
        <taxon>Bacillota</taxon>
        <taxon>Bacilli</taxon>
        <taxon>Lactobacillales</taxon>
        <taxon>Lactobacillaceae</taxon>
        <taxon>Lentilactobacillus</taxon>
    </lineage>
</organism>
<dbReference type="EMBL" id="CP168151">
    <property type="protein sequence ID" value="XFD39645.1"/>
    <property type="molecule type" value="Genomic_DNA"/>
</dbReference>
<protein>
    <submittedName>
        <fullName evidence="1">VanZ family protein</fullName>
    </submittedName>
</protein>
<evidence type="ECO:0000313" key="1">
    <source>
        <dbReference type="EMBL" id="XFD39645.1"/>
    </source>
</evidence>
<sequence>MSQYFQVIMTAATSFPFIAFLLTFPVLLINYHRYGSISKWSIFMTYTFIFYLMCAYFLIILPLPPLSYVEHLTTPRYNLRPFVFILEFIRDNPLSLFHPRTWLPAIEAPTVIQPLFNIFLTVPFGFYLRNYFHRGIKQTLLLSFCLSLFFELTQLSGLYGIYPRPYRLFDVDDLMLNTLGGVVGYLVAKPLVKWLPSKERILQTASVRSQTVSIFRRAVGFGCDIITLFMTMLLINLFPVFSKATSEIAIVLAIIVPQIIWQKSLGMALVRIKVTNAIGNRPQWWQIVVRNLLAYGVTGGLIMIELQLMDSDIAISATHLSWIHILIIGLTIPILLIIIDFIMEMFSKTHQLYFERFSGTDTRNTYEN</sequence>
<gene>
    <name evidence="1" type="ORF">O0236_009655</name>
</gene>
<proteinExistence type="predicted"/>
<accession>A0ACD5DFC1</accession>
<evidence type="ECO:0000313" key="2">
    <source>
        <dbReference type="Proteomes" id="UP001149860"/>
    </source>
</evidence>
<dbReference type="Proteomes" id="UP001149860">
    <property type="component" value="Chromosome"/>
</dbReference>
<keyword evidence="2" id="KW-1185">Reference proteome</keyword>
<reference evidence="1" key="1">
    <citation type="submission" date="2024-08" db="EMBL/GenBank/DDBJ databases">
        <title>Lentilactobacillus sp. nov., isolated from tree bark.</title>
        <authorList>
            <person name="Phuengjayaem S."/>
            <person name="Tanasupawat S."/>
        </authorList>
    </citation>
    <scope>NUCLEOTIDE SEQUENCE</scope>
    <source>
        <strain evidence="1">SPB1-3</strain>
    </source>
</reference>
<name>A0ACD5DFC1_9LACO</name>